<accession>A0ABT2HVT3</accession>
<dbReference type="Pfam" id="PF01476">
    <property type="entry name" value="LysM"/>
    <property type="match status" value="1"/>
</dbReference>
<evidence type="ECO:0000259" key="1">
    <source>
        <dbReference type="PROSITE" id="PS51782"/>
    </source>
</evidence>
<dbReference type="Proteomes" id="UP001525379">
    <property type="component" value="Unassembled WGS sequence"/>
</dbReference>
<reference evidence="2 3" key="1">
    <citation type="submission" date="2022-04" db="EMBL/GenBank/DDBJ databases">
        <title>Human microbiome associated bacterial genomes.</title>
        <authorList>
            <person name="Sandstrom S."/>
            <person name="Salamzade R."/>
            <person name="Kalan L.R."/>
        </authorList>
    </citation>
    <scope>NUCLEOTIDE SEQUENCE [LARGE SCALE GENOMIC DNA]</scope>
    <source>
        <strain evidence="3">p3-SID1799</strain>
    </source>
</reference>
<evidence type="ECO:0000313" key="2">
    <source>
        <dbReference type="EMBL" id="MCT2042430.1"/>
    </source>
</evidence>
<dbReference type="RefSeq" id="WP_206395271.1">
    <property type="nucleotide sequence ID" value="NZ_JAFDPW010000003.1"/>
</dbReference>
<organism evidence="2 3">
    <name type="scientific">Pseudoclavibacter albus</name>
    <dbReference type="NCBI Taxonomy" id="272241"/>
    <lineage>
        <taxon>Bacteria</taxon>
        <taxon>Bacillati</taxon>
        <taxon>Actinomycetota</taxon>
        <taxon>Actinomycetes</taxon>
        <taxon>Micrococcales</taxon>
        <taxon>Microbacteriaceae</taxon>
        <taxon>Pseudoclavibacter</taxon>
    </lineage>
</organism>
<dbReference type="InterPro" id="IPR018392">
    <property type="entry name" value="LysM"/>
</dbReference>
<gene>
    <name evidence="2" type="ORF">M3D15_03640</name>
</gene>
<dbReference type="CDD" id="cd00118">
    <property type="entry name" value="LysM"/>
    <property type="match status" value="1"/>
</dbReference>
<dbReference type="Gene3D" id="3.10.350.10">
    <property type="entry name" value="LysM domain"/>
    <property type="match status" value="1"/>
</dbReference>
<dbReference type="SUPFAM" id="SSF54106">
    <property type="entry name" value="LysM domain"/>
    <property type="match status" value="1"/>
</dbReference>
<name>A0ABT2HVT3_9MICO</name>
<evidence type="ECO:0000313" key="3">
    <source>
        <dbReference type="Proteomes" id="UP001525379"/>
    </source>
</evidence>
<dbReference type="PROSITE" id="PS51782">
    <property type="entry name" value="LYSM"/>
    <property type="match status" value="1"/>
</dbReference>
<dbReference type="InterPro" id="IPR036779">
    <property type="entry name" value="LysM_dom_sf"/>
</dbReference>
<protein>
    <submittedName>
        <fullName evidence="2">LysM peptidoglycan-binding domain-containing protein</fullName>
    </submittedName>
</protein>
<feature type="domain" description="LysM" evidence="1">
    <location>
        <begin position="52"/>
        <end position="101"/>
    </location>
</feature>
<keyword evidence="3" id="KW-1185">Reference proteome</keyword>
<proteinExistence type="predicted"/>
<sequence length="104" mass="11169">MNTIATNKERVYQRRRRALAAVLLAPVACIIGFSALTVSPAGASDEHAAPLEEVTVHAGETLWSIAEEHADGRDVRDVMGDIQRINALSSTSLEPGQHLLLPAE</sequence>
<dbReference type="SMART" id="SM00257">
    <property type="entry name" value="LysM"/>
    <property type="match status" value="1"/>
</dbReference>
<comment type="caution">
    <text evidence="2">The sequence shown here is derived from an EMBL/GenBank/DDBJ whole genome shotgun (WGS) entry which is preliminary data.</text>
</comment>
<dbReference type="EMBL" id="JALXSQ010000009">
    <property type="protein sequence ID" value="MCT2042430.1"/>
    <property type="molecule type" value="Genomic_DNA"/>
</dbReference>